<dbReference type="PANTHER" id="PTHR30349">
    <property type="entry name" value="PHAGE INTEGRASE-RELATED"/>
    <property type="match status" value="1"/>
</dbReference>
<evidence type="ECO:0000313" key="5">
    <source>
        <dbReference type="EMBL" id="QHT68676.1"/>
    </source>
</evidence>
<dbReference type="GO" id="GO:0003677">
    <property type="term" value="F:DNA binding"/>
    <property type="evidence" value="ECO:0007669"/>
    <property type="project" value="UniProtKB-KW"/>
</dbReference>
<sequence>MKSKESFSLKFFIIPQPDNIHAKIFLRITVDRKKVEMYTGSTIRIDMWNEAAQQAKSTKKTSNTGVNEDLLKLKNQITDIKRRLQYEGKPISSKLIKDIHTGAVGEKHFLLEYFNDHISQLEKLSKEYSKGTIKNYRVTYKHLQNFIISKRLKDIELLQVDTKFINDFDFHLMTYISSDNKSAMDRNSANRQHKRLKAVLHKGMKEEILDKDPYNSFKIKDNTVNRTFLSEEEIELLKKHDLGNNLSLQKVRDIFLFSIYTGLRFGDASQLKTNHVSKDNKGQYWTCNKIVDNKLSN</sequence>
<dbReference type="PANTHER" id="PTHR30349:SF64">
    <property type="entry name" value="PROPHAGE INTEGRASE INTD-RELATED"/>
    <property type="match status" value="1"/>
</dbReference>
<dbReference type="EMBL" id="CP048222">
    <property type="protein sequence ID" value="QHT68676.1"/>
    <property type="molecule type" value="Genomic_DNA"/>
</dbReference>
<evidence type="ECO:0000259" key="3">
    <source>
        <dbReference type="Pfam" id="PF13102"/>
    </source>
</evidence>
<dbReference type="GO" id="GO:0006310">
    <property type="term" value="P:DNA recombination"/>
    <property type="evidence" value="ECO:0007669"/>
    <property type="project" value="UniProtKB-KW"/>
</dbReference>
<proteinExistence type="predicted"/>
<dbReference type="InterPro" id="IPR025269">
    <property type="entry name" value="SAM-like_dom"/>
</dbReference>
<reference evidence="5 6" key="1">
    <citation type="submission" date="2020-01" db="EMBL/GenBank/DDBJ databases">
        <authorList>
            <person name="Kim M.K."/>
        </authorList>
    </citation>
    <scope>NUCLEOTIDE SEQUENCE [LARGE SCALE GENOMIC DNA]</scope>
    <source>
        <strain evidence="5 6">172606-1</strain>
    </source>
</reference>
<dbReference type="InterPro" id="IPR010998">
    <property type="entry name" value="Integrase_recombinase_N"/>
</dbReference>
<dbReference type="InterPro" id="IPR011010">
    <property type="entry name" value="DNA_brk_join_enz"/>
</dbReference>
<evidence type="ECO:0000256" key="1">
    <source>
        <dbReference type="ARBA" id="ARBA00023125"/>
    </source>
</evidence>
<dbReference type="InterPro" id="IPR050090">
    <property type="entry name" value="Tyrosine_recombinase_XerCD"/>
</dbReference>
<feature type="domain" description="Phage integrase SAM-like" evidence="3">
    <location>
        <begin position="110"/>
        <end position="219"/>
    </location>
</feature>
<keyword evidence="1" id="KW-0238">DNA-binding</keyword>
<evidence type="ECO:0000313" key="6">
    <source>
        <dbReference type="Proteomes" id="UP000480178"/>
    </source>
</evidence>
<feature type="domain" description="Arm DNA-binding" evidence="4">
    <location>
        <begin position="24"/>
        <end position="97"/>
    </location>
</feature>
<dbReference type="AlphaFoldDB" id="A0A6C0GKV4"/>
<dbReference type="InterPro" id="IPR013762">
    <property type="entry name" value="Integrase-like_cat_sf"/>
</dbReference>
<dbReference type="Pfam" id="PF13102">
    <property type="entry name" value="Phage_int_SAM_5"/>
    <property type="match status" value="1"/>
</dbReference>
<dbReference type="RefSeq" id="WP_162444684.1">
    <property type="nucleotide sequence ID" value="NZ_CP048222.1"/>
</dbReference>
<dbReference type="InterPro" id="IPR035386">
    <property type="entry name" value="Arm-DNA-bind_5"/>
</dbReference>
<dbReference type="Gene3D" id="1.10.150.130">
    <property type="match status" value="1"/>
</dbReference>
<protein>
    <recommendedName>
        <fullName evidence="7">Site-specific integrase</fullName>
    </recommendedName>
</protein>
<dbReference type="KEGG" id="rhoz:GXP67_19520"/>
<keyword evidence="2" id="KW-0233">DNA recombination</keyword>
<evidence type="ECO:0000256" key="2">
    <source>
        <dbReference type="ARBA" id="ARBA00023172"/>
    </source>
</evidence>
<organism evidence="5 6">
    <name type="scientific">Rhodocytophaga rosea</name>
    <dbReference type="NCBI Taxonomy" id="2704465"/>
    <lineage>
        <taxon>Bacteria</taxon>
        <taxon>Pseudomonadati</taxon>
        <taxon>Bacteroidota</taxon>
        <taxon>Cytophagia</taxon>
        <taxon>Cytophagales</taxon>
        <taxon>Rhodocytophagaceae</taxon>
        <taxon>Rhodocytophaga</taxon>
    </lineage>
</organism>
<keyword evidence="6" id="KW-1185">Reference proteome</keyword>
<name>A0A6C0GKV4_9BACT</name>
<evidence type="ECO:0000259" key="4">
    <source>
        <dbReference type="Pfam" id="PF17293"/>
    </source>
</evidence>
<accession>A0A6C0GKV4</accession>
<dbReference type="GO" id="GO:0015074">
    <property type="term" value="P:DNA integration"/>
    <property type="evidence" value="ECO:0007669"/>
    <property type="project" value="InterPro"/>
</dbReference>
<dbReference type="SUPFAM" id="SSF56349">
    <property type="entry name" value="DNA breaking-rejoining enzymes"/>
    <property type="match status" value="1"/>
</dbReference>
<dbReference type="Gene3D" id="1.10.443.10">
    <property type="entry name" value="Intergrase catalytic core"/>
    <property type="match status" value="1"/>
</dbReference>
<dbReference type="Pfam" id="PF17293">
    <property type="entry name" value="Arm-DNA-bind_5"/>
    <property type="match status" value="1"/>
</dbReference>
<gene>
    <name evidence="5" type="ORF">GXP67_19520</name>
</gene>
<evidence type="ECO:0008006" key="7">
    <source>
        <dbReference type="Google" id="ProtNLM"/>
    </source>
</evidence>
<dbReference type="Proteomes" id="UP000480178">
    <property type="component" value="Chromosome"/>
</dbReference>